<dbReference type="Proteomes" id="UP000468901">
    <property type="component" value="Unassembled WGS sequence"/>
</dbReference>
<evidence type="ECO:0000313" key="3">
    <source>
        <dbReference type="EMBL" id="KAB7739530.1"/>
    </source>
</evidence>
<evidence type="ECO:0000256" key="2">
    <source>
        <dbReference type="SAM" id="Coils"/>
    </source>
</evidence>
<proteinExistence type="inferred from homology"/>
<feature type="coiled-coil region" evidence="2">
    <location>
        <begin position="14"/>
        <end position="62"/>
    </location>
</feature>
<dbReference type="AlphaFoldDB" id="A0A6N6VFS9"/>
<keyword evidence="4" id="KW-1185">Reference proteome</keyword>
<keyword evidence="2" id="KW-0175">Coiled coil</keyword>
<dbReference type="HAMAP" id="MF_00715">
    <property type="entry name" value="SlyX"/>
    <property type="match status" value="1"/>
</dbReference>
<evidence type="ECO:0000256" key="1">
    <source>
        <dbReference type="HAMAP-Rule" id="MF_00715"/>
    </source>
</evidence>
<dbReference type="PANTHER" id="PTHR36508">
    <property type="entry name" value="PROTEIN SLYX"/>
    <property type="match status" value="1"/>
</dbReference>
<dbReference type="InterPro" id="IPR007236">
    <property type="entry name" value="SlyX"/>
</dbReference>
<dbReference type="PANTHER" id="PTHR36508:SF1">
    <property type="entry name" value="PROTEIN SLYX"/>
    <property type="match status" value="1"/>
</dbReference>
<protein>
    <recommendedName>
        <fullName evidence="1">Protein SlyX homolog</fullName>
    </recommendedName>
</protein>
<accession>A0A6N6VFS9</accession>
<reference evidence="3 4" key="1">
    <citation type="submission" date="2019-09" db="EMBL/GenBank/DDBJ databases">
        <title>Parvibaculum sedimenti sp. nov., isolated from sediment.</title>
        <authorList>
            <person name="Wang Y."/>
        </authorList>
    </citation>
    <scope>NUCLEOTIDE SEQUENCE [LARGE SCALE GENOMIC DNA]</scope>
    <source>
        <strain evidence="3 4">HXT-9</strain>
    </source>
</reference>
<evidence type="ECO:0000313" key="4">
    <source>
        <dbReference type="Proteomes" id="UP000468901"/>
    </source>
</evidence>
<comment type="caution">
    <text evidence="3">The sequence shown here is derived from an EMBL/GenBank/DDBJ whole genome shotgun (WGS) entry which is preliminary data.</text>
</comment>
<sequence length="76" mass="8687">MRPMSDTELLSARIDKLEMHAAHQEQMIEDLQKVVADQWSEIERLTRKLAAQGVRLEAVEERTDGPAPVEPPPPHY</sequence>
<organism evidence="3 4">
    <name type="scientific">Parvibaculum sedimenti</name>
    <dbReference type="NCBI Taxonomy" id="2608632"/>
    <lineage>
        <taxon>Bacteria</taxon>
        <taxon>Pseudomonadati</taxon>
        <taxon>Pseudomonadota</taxon>
        <taxon>Alphaproteobacteria</taxon>
        <taxon>Hyphomicrobiales</taxon>
        <taxon>Parvibaculaceae</taxon>
        <taxon>Parvibaculum</taxon>
    </lineage>
</organism>
<dbReference type="EMBL" id="WESC01000010">
    <property type="protein sequence ID" value="KAB7739530.1"/>
    <property type="molecule type" value="Genomic_DNA"/>
</dbReference>
<name>A0A6N6VFS9_9HYPH</name>
<dbReference type="Pfam" id="PF04102">
    <property type="entry name" value="SlyX"/>
    <property type="match status" value="1"/>
</dbReference>
<comment type="similarity">
    <text evidence="1">Belongs to the SlyX family.</text>
</comment>
<dbReference type="Gene3D" id="1.20.5.300">
    <property type="match status" value="1"/>
</dbReference>
<gene>
    <name evidence="1" type="primary">slyX</name>
    <name evidence="3" type="ORF">F2P47_12495</name>
</gene>